<name>A0A7L4YTR6_9ACTN</name>
<evidence type="ECO:0000313" key="5">
    <source>
        <dbReference type="Proteomes" id="UP000463857"/>
    </source>
</evidence>
<feature type="domain" description="DUF4126" evidence="3">
    <location>
        <begin position="9"/>
        <end position="174"/>
    </location>
</feature>
<proteinExistence type="predicted"/>
<feature type="region of interest" description="Disordered" evidence="1">
    <location>
        <begin position="204"/>
        <end position="228"/>
    </location>
</feature>
<dbReference type="OrthoDB" id="181455at2"/>
<feature type="transmembrane region" description="Helical" evidence="2">
    <location>
        <begin position="42"/>
        <end position="62"/>
    </location>
</feature>
<organism evidence="4 5">
    <name type="scientific">Epidermidibacterium keratini</name>
    <dbReference type="NCBI Taxonomy" id="1891644"/>
    <lineage>
        <taxon>Bacteria</taxon>
        <taxon>Bacillati</taxon>
        <taxon>Actinomycetota</taxon>
        <taxon>Actinomycetes</taxon>
        <taxon>Sporichthyales</taxon>
        <taxon>Sporichthyaceae</taxon>
        <taxon>Epidermidibacterium</taxon>
    </lineage>
</organism>
<feature type="transmembrane region" description="Helical" evidence="2">
    <location>
        <begin position="157"/>
        <end position="178"/>
    </location>
</feature>
<evidence type="ECO:0000256" key="2">
    <source>
        <dbReference type="SAM" id="Phobius"/>
    </source>
</evidence>
<dbReference type="EMBL" id="CP047156">
    <property type="protein sequence ID" value="QHC02169.1"/>
    <property type="molecule type" value="Genomic_DNA"/>
</dbReference>
<dbReference type="RefSeq" id="WP_159547293.1">
    <property type="nucleotide sequence ID" value="NZ_CP047156.1"/>
</dbReference>
<accession>A0A7L4YTR6</accession>
<gene>
    <name evidence="4" type="ORF">EK0264_19120</name>
</gene>
<reference evidence="4 5" key="1">
    <citation type="journal article" date="2018" name="Int. J. Syst. Evol. Microbiol.">
        <title>Epidermidibacterium keratini gen. nov., sp. nov., a member of the family Sporichthyaceae, isolated from keratin epidermis.</title>
        <authorList>
            <person name="Lee D.G."/>
            <person name="Trujillo M.E."/>
            <person name="Kang S."/>
            <person name="Nam J.J."/>
            <person name="Kim Y.J."/>
        </authorList>
    </citation>
    <scope>NUCLEOTIDE SEQUENCE [LARGE SCALE GENOMIC DNA]</scope>
    <source>
        <strain evidence="4 5">EPI-7</strain>
    </source>
</reference>
<feature type="transmembrane region" description="Helical" evidence="2">
    <location>
        <begin position="12"/>
        <end position="30"/>
    </location>
</feature>
<dbReference type="KEGG" id="eke:EK0264_19120"/>
<keyword evidence="2" id="KW-1133">Transmembrane helix</keyword>
<keyword evidence="2" id="KW-0812">Transmembrane</keyword>
<evidence type="ECO:0000256" key="1">
    <source>
        <dbReference type="SAM" id="MobiDB-lite"/>
    </source>
</evidence>
<sequence>MGVELLPSVFTAGWASGVNAYATVLALGLLSRVGGVEAIPAGLGRTWVLVIAAVLFSAEFVADKVPYFDSMWDSIHTFIRPVVGAGLGYLLTKDAGGYEAVFATLGGGATALASHGVKSFSRLGVNGSPEPFSNIAISSAEDVTVVGLIALAVAHPWLSASIALVLLLAGVLIVWLLLKRIKAFREHRRGRRIRGPELLRQRLSSSTHRDLPVIGEPASTPRRRRRWN</sequence>
<dbReference type="InterPro" id="IPR025196">
    <property type="entry name" value="DUF4126"/>
</dbReference>
<keyword evidence="2" id="KW-0472">Membrane</keyword>
<dbReference type="Pfam" id="PF13548">
    <property type="entry name" value="DUF4126"/>
    <property type="match status" value="1"/>
</dbReference>
<dbReference type="Proteomes" id="UP000463857">
    <property type="component" value="Chromosome"/>
</dbReference>
<dbReference type="AlphaFoldDB" id="A0A7L4YTR6"/>
<evidence type="ECO:0000313" key="4">
    <source>
        <dbReference type="EMBL" id="QHC02169.1"/>
    </source>
</evidence>
<keyword evidence="5" id="KW-1185">Reference proteome</keyword>
<evidence type="ECO:0000259" key="3">
    <source>
        <dbReference type="Pfam" id="PF13548"/>
    </source>
</evidence>
<dbReference type="InParanoid" id="A0A7L4YTR6"/>
<protein>
    <submittedName>
        <fullName evidence="4">DUF4126 family protein</fullName>
    </submittedName>
</protein>